<accession>A0A9W4VW75</accession>
<dbReference type="AlphaFoldDB" id="A0A9W4VW75"/>
<gene>
    <name evidence="1" type="ORF">PSECIP111854_00840</name>
</gene>
<dbReference type="EMBL" id="CAMAPC010000002">
    <property type="protein sequence ID" value="CAH9051811.1"/>
    <property type="molecule type" value="Genomic_DNA"/>
</dbReference>
<evidence type="ECO:0000313" key="2">
    <source>
        <dbReference type="Proteomes" id="UP001152467"/>
    </source>
</evidence>
<reference evidence="1" key="1">
    <citation type="submission" date="2022-07" db="EMBL/GenBank/DDBJ databases">
        <authorList>
            <person name="Criscuolo A."/>
        </authorList>
    </citation>
    <scope>NUCLEOTIDE SEQUENCE</scope>
    <source>
        <strain evidence="1">CIP111854</strain>
    </source>
</reference>
<dbReference type="RefSeq" id="WP_261625830.1">
    <property type="nucleotide sequence ID" value="NZ_CAMAPC010000002.1"/>
</dbReference>
<dbReference type="Proteomes" id="UP001152467">
    <property type="component" value="Unassembled WGS sequence"/>
</dbReference>
<proteinExistence type="predicted"/>
<organism evidence="1 2">
    <name type="scientific">Pseudoalteromonas holothuriae</name>
    <dbReference type="NCBI Taxonomy" id="2963714"/>
    <lineage>
        <taxon>Bacteria</taxon>
        <taxon>Pseudomonadati</taxon>
        <taxon>Pseudomonadota</taxon>
        <taxon>Gammaproteobacteria</taxon>
        <taxon>Alteromonadales</taxon>
        <taxon>Pseudoalteromonadaceae</taxon>
        <taxon>Pseudoalteromonas</taxon>
    </lineage>
</organism>
<protein>
    <submittedName>
        <fullName evidence="1">Uncharacterized protein</fullName>
    </submittedName>
</protein>
<keyword evidence="2" id="KW-1185">Reference proteome</keyword>
<comment type="caution">
    <text evidence="1">The sequence shown here is derived from an EMBL/GenBank/DDBJ whole genome shotgun (WGS) entry which is preliminary data.</text>
</comment>
<name>A0A9W4VW75_9GAMM</name>
<evidence type="ECO:0000313" key="1">
    <source>
        <dbReference type="EMBL" id="CAH9051811.1"/>
    </source>
</evidence>
<sequence length="89" mass="9802">MVVYKALINALLDREFSLKASDSDAGIVLASYTTTKLNKGEVLTKALATYFTFGLNWVFGDNNLEDALQIDVSANVTQIHGLQMFVLML</sequence>